<keyword evidence="2" id="KW-1185">Reference proteome</keyword>
<accession>J3LTN7</accession>
<reference evidence="1" key="2">
    <citation type="submission" date="2013-04" db="UniProtKB">
        <authorList>
            <consortium name="EnsemblPlants"/>
        </authorList>
    </citation>
    <scope>IDENTIFICATION</scope>
</reference>
<sequence>MASGISPARLLYATLSCSSARMWPMVSGSAPAMLLKLRSSTVSLSSFPISGGMQEEMPLLRSTSSLSVAVVEVHAGHRARARVVGRRRAVHAEVVAHLRPAPAVRQVLGVVRDGALQRLQRHVRLLQPRVVRRRRHRRRP</sequence>
<protein>
    <submittedName>
        <fullName evidence="1">Uncharacterized protein</fullName>
    </submittedName>
</protein>
<dbReference type="Proteomes" id="UP000006038">
    <property type="component" value="Chromosome 3"/>
</dbReference>
<organism evidence="1">
    <name type="scientific">Oryza brachyantha</name>
    <name type="common">malo sina</name>
    <dbReference type="NCBI Taxonomy" id="4533"/>
    <lineage>
        <taxon>Eukaryota</taxon>
        <taxon>Viridiplantae</taxon>
        <taxon>Streptophyta</taxon>
        <taxon>Embryophyta</taxon>
        <taxon>Tracheophyta</taxon>
        <taxon>Spermatophyta</taxon>
        <taxon>Magnoliopsida</taxon>
        <taxon>Liliopsida</taxon>
        <taxon>Poales</taxon>
        <taxon>Poaceae</taxon>
        <taxon>BOP clade</taxon>
        <taxon>Oryzoideae</taxon>
        <taxon>Oryzeae</taxon>
        <taxon>Oryzinae</taxon>
        <taxon>Oryza</taxon>
    </lineage>
</organism>
<evidence type="ECO:0000313" key="2">
    <source>
        <dbReference type="Proteomes" id="UP000006038"/>
    </source>
</evidence>
<reference evidence="1" key="1">
    <citation type="journal article" date="2013" name="Nat. Commun.">
        <title>Whole-genome sequencing of Oryza brachyantha reveals mechanisms underlying Oryza genome evolution.</title>
        <authorList>
            <person name="Chen J."/>
            <person name="Huang Q."/>
            <person name="Gao D."/>
            <person name="Wang J."/>
            <person name="Lang Y."/>
            <person name="Liu T."/>
            <person name="Li B."/>
            <person name="Bai Z."/>
            <person name="Luis Goicoechea J."/>
            <person name="Liang C."/>
            <person name="Chen C."/>
            <person name="Zhang W."/>
            <person name="Sun S."/>
            <person name="Liao Y."/>
            <person name="Zhang X."/>
            <person name="Yang L."/>
            <person name="Song C."/>
            <person name="Wang M."/>
            <person name="Shi J."/>
            <person name="Liu G."/>
            <person name="Liu J."/>
            <person name="Zhou H."/>
            <person name="Zhou W."/>
            <person name="Yu Q."/>
            <person name="An N."/>
            <person name="Chen Y."/>
            <person name="Cai Q."/>
            <person name="Wang B."/>
            <person name="Liu B."/>
            <person name="Min J."/>
            <person name="Huang Y."/>
            <person name="Wu H."/>
            <person name="Li Z."/>
            <person name="Zhang Y."/>
            <person name="Yin Y."/>
            <person name="Song W."/>
            <person name="Jiang J."/>
            <person name="Jackson S.A."/>
            <person name="Wing R.A."/>
            <person name="Wang J."/>
            <person name="Chen M."/>
        </authorList>
    </citation>
    <scope>NUCLEOTIDE SEQUENCE [LARGE SCALE GENOMIC DNA]</scope>
    <source>
        <strain evidence="1">cv. IRGC 101232</strain>
    </source>
</reference>
<proteinExistence type="predicted"/>
<dbReference type="HOGENOM" id="CLU_1840278_0_0_1"/>
<name>J3LTN7_ORYBR</name>
<dbReference type="EnsemblPlants" id="OB03G44130.1">
    <property type="protein sequence ID" value="OB03G44130.1"/>
    <property type="gene ID" value="OB03G44130"/>
</dbReference>
<dbReference type="Gramene" id="OB03G44130.1">
    <property type="protein sequence ID" value="OB03G44130.1"/>
    <property type="gene ID" value="OB03G44130"/>
</dbReference>
<dbReference type="AlphaFoldDB" id="J3LTN7"/>
<evidence type="ECO:0000313" key="1">
    <source>
        <dbReference type="EnsemblPlants" id="OB03G44130.1"/>
    </source>
</evidence>